<evidence type="ECO:0000256" key="2">
    <source>
        <dbReference type="ARBA" id="ARBA00022452"/>
    </source>
</evidence>
<comment type="caution">
    <text evidence="9">The sequence shown here is derived from an EMBL/GenBank/DDBJ whole genome shotgun (WGS) entry which is preliminary data.</text>
</comment>
<keyword evidence="4 6" id="KW-0732">Signal</keyword>
<dbReference type="SUPFAM" id="SSF56925">
    <property type="entry name" value="OMPA-like"/>
    <property type="match status" value="1"/>
</dbReference>
<dbReference type="Proteomes" id="UP000430081">
    <property type="component" value="Unassembled WGS sequence"/>
</dbReference>
<keyword evidence="2" id="KW-1134">Transmembrane beta strand</keyword>
<proteinExistence type="predicted"/>
<gene>
    <name evidence="9" type="ORF">GQM13_12800</name>
    <name evidence="8" type="ORF">GQM21_08725</name>
</gene>
<dbReference type="PANTHER" id="PTHR35892:SF2">
    <property type="entry name" value="OUTER MEMBRANE PROTEIN PAGN"/>
    <property type="match status" value="1"/>
</dbReference>
<comment type="subcellular location">
    <subcellularLocation>
        <location evidence="1">Cell outer membrane</location>
        <topology evidence="1">Multi-pass membrane protein</topology>
    </subcellularLocation>
</comment>
<dbReference type="Pfam" id="PF13505">
    <property type="entry name" value="OMP_b-brl"/>
    <property type="match status" value="1"/>
</dbReference>
<protein>
    <submittedName>
        <fullName evidence="9">Outer membrane beta-barrel protein</fullName>
    </submittedName>
</protein>
<feature type="signal peptide" evidence="6">
    <location>
        <begin position="1"/>
        <end position="22"/>
    </location>
</feature>
<evidence type="ECO:0000256" key="4">
    <source>
        <dbReference type="ARBA" id="ARBA00022729"/>
    </source>
</evidence>
<dbReference type="PROSITE" id="PS00694">
    <property type="entry name" value="ENT_VIR_OMP_1"/>
    <property type="match status" value="1"/>
</dbReference>
<keyword evidence="5" id="KW-0472">Membrane</keyword>
<dbReference type="RefSeq" id="WP_157704137.1">
    <property type="nucleotide sequence ID" value="NZ_JBNFQW010000005.1"/>
</dbReference>
<reference evidence="10 11" key="1">
    <citation type="submission" date="2019-12" db="EMBL/GenBank/DDBJ databases">
        <title>Enteriobacteria Tanzani isolates_10432.</title>
        <authorList>
            <person name="Subbiah M."/>
            <person name="Call D."/>
        </authorList>
    </citation>
    <scope>NUCLEOTIDE SEQUENCE [LARGE SCALE GENOMIC DNA]</scope>
    <source>
        <strain evidence="9 10">10432wG7</strain>
        <strain evidence="8 11">10432wG8</strain>
    </source>
</reference>
<dbReference type="EMBL" id="WTML01000019">
    <property type="protein sequence ID" value="MWK97285.1"/>
    <property type="molecule type" value="Genomic_DNA"/>
</dbReference>
<dbReference type="GO" id="GO:0009279">
    <property type="term" value="C:cell outer membrane"/>
    <property type="evidence" value="ECO:0007669"/>
    <property type="project" value="UniProtKB-SubCell"/>
</dbReference>
<dbReference type="PRINTS" id="PR00316">
    <property type="entry name" value="ENTEROVIROMP"/>
</dbReference>
<dbReference type="InterPro" id="IPR000758">
    <property type="entry name" value="Enterovir_OMP"/>
</dbReference>
<evidence type="ECO:0000256" key="5">
    <source>
        <dbReference type="ARBA" id="ARBA00023136"/>
    </source>
</evidence>
<evidence type="ECO:0000256" key="1">
    <source>
        <dbReference type="ARBA" id="ARBA00004571"/>
    </source>
</evidence>
<organism evidence="9 10">
    <name type="scientific">Escherichia coli</name>
    <dbReference type="NCBI Taxonomy" id="562"/>
    <lineage>
        <taxon>Bacteria</taxon>
        <taxon>Pseudomonadati</taxon>
        <taxon>Pseudomonadota</taxon>
        <taxon>Gammaproteobacteria</taxon>
        <taxon>Enterobacterales</taxon>
        <taxon>Enterobacteriaceae</taxon>
        <taxon>Escherichia</taxon>
    </lineage>
</organism>
<evidence type="ECO:0000313" key="9">
    <source>
        <dbReference type="EMBL" id="MWL04318.1"/>
    </source>
</evidence>
<dbReference type="Proteomes" id="UP000462271">
    <property type="component" value="Unassembled WGS sequence"/>
</dbReference>
<dbReference type="InterPro" id="IPR051723">
    <property type="entry name" value="Bact_OM_Invasion-Related"/>
</dbReference>
<keyword evidence="3" id="KW-0812">Transmembrane</keyword>
<evidence type="ECO:0000313" key="11">
    <source>
        <dbReference type="Proteomes" id="UP000462271"/>
    </source>
</evidence>
<sequence>MKKAVLTTIIASALFATGIANAELKQNTISLGYAQSHVKAGGESLDENPSGVNIKYRYELDDKWGVASSFTYTNQEYDYYFAGSKIGNGELDYYSLAAGPAYRFNDYFSAYGLLGVAHGRAEATILGYSDSSSKNSVVYGAGIQFNPVPNWVVDASYEYTKLGDVKVGTWMTGIGYRF</sequence>
<dbReference type="PROSITE" id="PS00695">
    <property type="entry name" value="ENT_VIR_OMP_2"/>
    <property type="match status" value="1"/>
</dbReference>
<accession>A0A6D0DJR1</accession>
<evidence type="ECO:0000256" key="6">
    <source>
        <dbReference type="SAM" id="SignalP"/>
    </source>
</evidence>
<dbReference type="GO" id="GO:0044384">
    <property type="term" value="C:host outer membrane"/>
    <property type="evidence" value="ECO:0007669"/>
    <property type="project" value="InterPro"/>
</dbReference>
<evidence type="ECO:0000256" key="3">
    <source>
        <dbReference type="ARBA" id="ARBA00022692"/>
    </source>
</evidence>
<dbReference type="PANTHER" id="PTHR35892">
    <property type="entry name" value="OUTER MEMBRANE PROTEIN PAGN-RELATED"/>
    <property type="match status" value="1"/>
</dbReference>
<dbReference type="EMBL" id="WTMQ01000004">
    <property type="protein sequence ID" value="MWL04318.1"/>
    <property type="molecule type" value="Genomic_DNA"/>
</dbReference>
<evidence type="ECO:0000259" key="7">
    <source>
        <dbReference type="Pfam" id="PF13505"/>
    </source>
</evidence>
<evidence type="ECO:0000313" key="10">
    <source>
        <dbReference type="Proteomes" id="UP000430081"/>
    </source>
</evidence>
<evidence type="ECO:0000313" key="8">
    <source>
        <dbReference type="EMBL" id="MWK97285.1"/>
    </source>
</evidence>
<name>A0A6D0DJR1_ECOLX</name>
<dbReference type="Gene3D" id="2.40.160.20">
    <property type="match status" value="1"/>
</dbReference>
<dbReference type="InterPro" id="IPR027385">
    <property type="entry name" value="Beta-barrel_OMP"/>
</dbReference>
<dbReference type="InterPro" id="IPR011250">
    <property type="entry name" value="OMP/PagP_B-barrel"/>
</dbReference>
<dbReference type="AlphaFoldDB" id="A0A6D0DJR1"/>
<feature type="domain" description="Outer membrane protein beta-barrel" evidence="7">
    <location>
        <begin position="10"/>
        <end position="178"/>
    </location>
</feature>
<feature type="chain" id="PRO_5035383060" evidence="6">
    <location>
        <begin position="23"/>
        <end position="178"/>
    </location>
</feature>